<dbReference type="SUPFAM" id="SSF109755">
    <property type="entry name" value="PhoU-like"/>
    <property type="match status" value="1"/>
</dbReference>
<dbReference type="Proteomes" id="UP000727993">
    <property type="component" value="Unassembled WGS sequence"/>
</dbReference>
<dbReference type="InterPro" id="IPR006037">
    <property type="entry name" value="RCK_C"/>
</dbReference>
<evidence type="ECO:0000313" key="3">
    <source>
        <dbReference type="Proteomes" id="UP000727993"/>
    </source>
</evidence>
<dbReference type="InterPro" id="IPR036721">
    <property type="entry name" value="RCK_C_sf"/>
</dbReference>
<organism evidence="2 3">
    <name type="scientific">Candidatus Neomicrothrix subdominans</name>
    <dbReference type="NCBI Taxonomy" id="2954438"/>
    <lineage>
        <taxon>Bacteria</taxon>
        <taxon>Bacillati</taxon>
        <taxon>Actinomycetota</taxon>
        <taxon>Acidimicrobiia</taxon>
        <taxon>Acidimicrobiales</taxon>
        <taxon>Microthrixaceae</taxon>
        <taxon>Candidatus Neomicrothrix</taxon>
    </lineage>
</organism>
<evidence type="ECO:0000313" key="2">
    <source>
        <dbReference type="EMBL" id="MBK9298769.1"/>
    </source>
</evidence>
<dbReference type="Gene3D" id="3.30.70.1450">
    <property type="entry name" value="Regulator of K+ conductance, C-terminal domain"/>
    <property type="match status" value="2"/>
</dbReference>
<dbReference type="EMBL" id="JADJZA010000010">
    <property type="protein sequence ID" value="MBK9298769.1"/>
    <property type="molecule type" value="Genomic_DNA"/>
</dbReference>
<sequence>MDDRPRSLRAMLAEAKDNSELMIDLAYAAVFFNDPGMADEVAHLEQHMNELVQSMREVCILACRRPTEAESMASVLQVISAIEGIANAAIDITRIVTHRLGIPPELIADLSNAEEVSHRVWVRDNSHMARRPLAALELPVATGMRVMAIRRDRSWITDIGGDQILLPGDVLFLRGSPAGLVRLHELASAPTWDPPEPAASGALSELDRAVDVLVEMKNISEAAVGLAYSALALRDAGLAFEVLHLSERLEEMKDHLQLWVLRAGANRVDPSLLRGLLALSQASDDLGQQANQMTWLVREEIDFHPVVAIALGDADEVVVRMPIAVGSATDGATLLELQLDIEPGFSVLAIRRGGRYLYRPRGFVRLFAGDELIATGPDEGRGRLAELAGWRMRHDEDADVGYRLVPLGATPAGQGSASQRWPPS</sequence>
<accession>A0A936TGF2</accession>
<name>A0A936TGF2_9ACTN</name>
<dbReference type="PANTHER" id="PTHR30445:SF8">
    <property type="entry name" value="K(+)_H(+) ANTIPORTER SUBUNIT KHTT"/>
    <property type="match status" value="1"/>
</dbReference>
<proteinExistence type="predicted"/>
<dbReference type="PROSITE" id="PS51202">
    <property type="entry name" value="RCK_C"/>
    <property type="match status" value="2"/>
</dbReference>
<reference evidence="2 3" key="1">
    <citation type="submission" date="2020-10" db="EMBL/GenBank/DDBJ databases">
        <title>Connecting structure to function with the recovery of over 1000 high-quality activated sludge metagenome-assembled genomes encoding full-length rRNA genes using long-read sequencing.</title>
        <authorList>
            <person name="Singleton C.M."/>
            <person name="Petriglieri F."/>
            <person name="Kristensen J.M."/>
            <person name="Kirkegaard R.H."/>
            <person name="Michaelsen T.Y."/>
            <person name="Andersen M.H."/>
            <person name="Karst S.M."/>
            <person name="Dueholm M.S."/>
            <person name="Nielsen P.H."/>
            <person name="Albertsen M."/>
        </authorList>
    </citation>
    <scope>NUCLEOTIDE SEQUENCE [LARGE SCALE GENOMIC DNA]</scope>
    <source>
        <strain evidence="2">Lyne_18-Q3-R50-59_MAXAC.006</strain>
    </source>
</reference>
<keyword evidence="2" id="KW-0407">Ion channel</keyword>
<dbReference type="Pfam" id="PF02080">
    <property type="entry name" value="TrkA_C"/>
    <property type="match status" value="2"/>
</dbReference>
<feature type="domain" description="RCK C-terminal" evidence="1">
    <location>
        <begin position="306"/>
        <end position="390"/>
    </location>
</feature>
<dbReference type="InterPro" id="IPR038078">
    <property type="entry name" value="PhoU-like_sf"/>
</dbReference>
<dbReference type="AlphaFoldDB" id="A0A936TGF2"/>
<dbReference type="InterPro" id="IPR050144">
    <property type="entry name" value="AAE_transporter"/>
</dbReference>
<comment type="caution">
    <text evidence="2">The sequence shown here is derived from an EMBL/GenBank/DDBJ whole genome shotgun (WGS) entry which is preliminary data.</text>
</comment>
<feature type="domain" description="RCK C-terminal" evidence="1">
    <location>
        <begin position="105"/>
        <end position="189"/>
    </location>
</feature>
<keyword evidence="2" id="KW-0813">Transport</keyword>
<dbReference type="PANTHER" id="PTHR30445">
    <property type="entry name" value="K(+)_H(+) ANTIPORTER SUBUNIT KHTT"/>
    <property type="match status" value="1"/>
</dbReference>
<dbReference type="GO" id="GO:0006813">
    <property type="term" value="P:potassium ion transport"/>
    <property type="evidence" value="ECO:0007669"/>
    <property type="project" value="InterPro"/>
</dbReference>
<protein>
    <submittedName>
        <fullName evidence="2">Potassium channel protein</fullName>
    </submittedName>
</protein>
<keyword evidence="2" id="KW-0406">Ion transport</keyword>
<gene>
    <name evidence="2" type="ORF">IPN02_18455</name>
</gene>
<dbReference type="Pfam" id="PF01895">
    <property type="entry name" value="PhoU"/>
    <property type="match status" value="1"/>
</dbReference>
<dbReference type="SUPFAM" id="SSF116726">
    <property type="entry name" value="TrkA C-terminal domain-like"/>
    <property type="match status" value="2"/>
</dbReference>
<dbReference type="InterPro" id="IPR026022">
    <property type="entry name" value="PhoU_dom"/>
</dbReference>
<dbReference type="GO" id="GO:0008324">
    <property type="term" value="F:monoatomic cation transmembrane transporter activity"/>
    <property type="evidence" value="ECO:0007669"/>
    <property type="project" value="InterPro"/>
</dbReference>
<evidence type="ECO:0000259" key="1">
    <source>
        <dbReference type="PROSITE" id="PS51202"/>
    </source>
</evidence>
<dbReference type="Gene3D" id="1.20.58.220">
    <property type="entry name" value="Phosphate transport system protein phou homolog 2, domain 2"/>
    <property type="match status" value="2"/>
</dbReference>